<proteinExistence type="predicted"/>
<accession>A0A1Y0CUU6</accession>
<dbReference type="InterPro" id="IPR020277">
    <property type="entry name" value="DUF2624"/>
</dbReference>
<dbReference type="Pfam" id="PF11116">
    <property type="entry name" value="DUF2624"/>
    <property type="match status" value="1"/>
</dbReference>
<dbReference type="EMBL" id="VTEU01000003">
    <property type="protein sequence ID" value="TYS59344.1"/>
    <property type="molecule type" value="Genomic_DNA"/>
</dbReference>
<dbReference type="Proteomes" id="UP000195573">
    <property type="component" value="Chromosome"/>
</dbReference>
<evidence type="ECO:0000313" key="4">
    <source>
        <dbReference type="Proteomes" id="UP000323393"/>
    </source>
</evidence>
<name>A0A1Y0CUU6_9BACI</name>
<dbReference type="EMBL" id="CP020880">
    <property type="protein sequence ID" value="ART78655.1"/>
    <property type="molecule type" value="Genomic_DNA"/>
</dbReference>
<evidence type="ECO:0000313" key="2">
    <source>
        <dbReference type="EMBL" id="TYS59344.1"/>
    </source>
</evidence>
<dbReference type="KEGG" id="bhk:B4U37_15155"/>
<evidence type="ECO:0000313" key="3">
    <source>
        <dbReference type="Proteomes" id="UP000195573"/>
    </source>
</evidence>
<reference evidence="1 3" key="1">
    <citation type="submission" date="2017-04" db="EMBL/GenBank/DDBJ databases">
        <title>Complete Genome Sequence of the Bacillus horikoshii 20a strain from Cuatro Cienegas, Coahuila, Mexico.</title>
        <authorList>
            <person name="Zarza E."/>
            <person name="Alcaraz L.D."/>
            <person name="Aguilar-Salinas B."/>
            <person name="Islas A."/>
            <person name="Olmedo-Alvarez G."/>
        </authorList>
    </citation>
    <scope>NUCLEOTIDE SEQUENCE [LARGE SCALE GENOMIC DNA]</scope>
    <source>
        <strain evidence="1 3">20a</strain>
    </source>
</reference>
<keyword evidence="3" id="KW-1185">Reference proteome</keyword>
<sequence length="84" mass="9671">MNIYQQIVNKKLHNITADELMKYSGEYNISLTPDQAKKVSALLKSKKVNVFNTSERIQLMKEVAKITGHETAKKVNQLFLEFTK</sequence>
<dbReference type="AlphaFoldDB" id="A0A1Y0CUU6"/>
<reference evidence="2 4" key="2">
    <citation type="submission" date="2019-08" db="EMBL/GenBank/DDBJ databases">
        <title>Bacillus genomes from the desert of Cuatro Cienegas, Coahuila.</title>
        <authorList>
            <person name="Olmedo-Alvarez G."/>
        </authorList>
    </citation>
    <scope>NUCLEOTIDE SEQUENCE [LARGE SCALE GENOMIC DNA]</scope>
    <source>
        <strain evidence="2 4">CH88_3T</strain>
    </source>
</reference>
<gene>
    <name evidence="1" type="ORF">B4U37_15155</name>
    <name evidence="2" type="ORF">FZC74_10985</name>
</gene>
<organism evidence="2 4">
    <name type="scientific">Sutcliffiella horikoshii</name>
    <dbReference type="NCBI Taxonomy" id="79883"/>
    <lineage>
        <taxon>Bacteria</taxon>
        <taxon>Bacillati</taxon>
        <taxon>Bacillota</taxon>
        <taxon>Bacilli</taxon>
        <taxon>Bacillales</taxon>
        <taxon>Bacillaceae</taxon>
        <taxon>Sutcliffiella</taxon>
    </lineage>
</organism>
<protein>
    <submittedName>
        <fullName evidence="2">DUF2624 domain-containing protein</fullName>
    </submittedName>
</protein>
<evidence type="ECO:0000313" key="1">
    <source>
        <dbReference type="EMBL" id="ART78655.1"/>
    </source>
</evidence>
<dbReference type="Proteomes" id="UP000323393">
    <property type="component" value="Unassembled WGS sequence"/>
</dbReference>